<evidence type="ECO:0000313" key="2">
    <source>
        <dbReference type="EMBL" id="KAK2939929.1"/>
    </source>
</evidence>
<evidence type="ECO:0000313" key="3">
    <source>
        <dbReference type="Proteomes" id="UP001281761"/>
    </source>
</evidence>
<protein>
    <submittedName>
        <fullName evidence="2">Uncharacterized protein</fullName>
    </submittedName>
</protein>
<dbReference type="EMBL" id="JARBJD010000802">
    <property type="protein sequence ID" value="KAK2939929.1"/>
    <property type="molecule type" value="Genomic_DNA"/>
</dbReference>
<sequence>MLKTIEEQKGQVEEKKEKLSDEGSELFKNLERLEVKKEKNEREKSEMSEKMKQMRVMMGPEWAEQNLSKHSAYIRYVCQDSILQQPHMQNEERTSIPTIITGDESVVSVPGKLSIIWIPLTYIPNPCQTLDRTAHKLTPTTLTQIIKLEKDNEWRTAFTVPIDEGEWELKIKTIERPFLDVMLGFLKYPLPENATQSHCGTYSGMWQRGEFKPAGTNKKCDRVGQTAAIRVNMSTREALTVCGRRRTAWDLHQNPFSSRCLGITTQDQNAHIEIFILQQQTS</sequence>
<comment type="caution">
    <text evidence="2">The sequence shown here is derived from an EMBL/GenBank/DDBJ whole genome shotgun (WGS) entry which is preliminary data.</text>
</comment>
<reference evidence="2 3" key="1">
    <citation type="journal article" date="2022" name="bioRxiv">
        <title>Genomics of Preaxostyla Flagellates Illuminates Evolutionary Transitions and the Path Towards Mitochondrial Loss.</title>
        <authorList>
            <person name="Novak L.V.F."/>
            <person name="Treitli S.C."/>
            <person name="Pyrih J."/>
            <person name="Halakuc P."/>
            <person name="Pipaliya S.V."/>
            <person name="Vacek V."/>
            <person name="Brzon O."/>
            <person name="Soukal P."/>
            <person name="Eme L."/>
            <person name="Dacks J.B."/>
            <person name="Karnkowska A."/>
            <person name="Elias M."/>
            <person name="Hampl V."/>
        </authorList>
    </citation>
    <scope>NUCLEOTIDE SEQUENCE [LARGE SCALE GENOMIC DNA]</scope>
    <source>
        <strain evidence="2">NAU3</strain>
        <tissue evidence="2">Gut</tissue>
    </source>
</reference>
<dbReference type="Proteomes" id="UP001281761">
    <property type="component" value="Unassembled WGS sequence"/>
</dbReference>
<proteinExistence type="predicted"/>
<accession>A0ABQ9WKD4</accession>
<evidence type="ECO:0000256" key="1">
    <source>
        <dbReference type="SAM" id="MobiDB-lite"/>
    </source>
</evidence>
<name>A0ABQ9WKD4_9EUKA</name>
<organism evidence="2 3">
    <name type="scientific">Blattamonas nauphoetae</name>
    <dbReference type="NCBI Taxonomy" id="2049346"/>
    <lineage>
        <taxon>Eukaryota</taxon>
        <taxon>Metamonada</taxon>
        <taxon>Preaxostyla</taxon>
        <taxon>Oxymonadida</taxon>
        <taxon>Blattamonas</taxon>
    </lineage>
</organism>
<keyword evidence="3" id="KW-1185">Reference proteome</keyword>
<feature type="region of interest" description="Disordered" evidence="1">
    <location>
        <begin position="1"/>
        <end position="23"/>
    </location>
</feature>
<feature type="compositionally biased region" description="Basic and acidic residues" evidence="1">
    <location>
        <begin position="1"/>
        <end position="21"/>
    </location>
</feature>
<gene>
    <name evidence="2" type="ORF">BLNAU_25163</name>
</gene>